<protein>
    <submittedName>
        <fullName evidence="1">Uncharacterized protein</fullName>
    </submittedName>
</protein>
<evidence type="ECO:0000313" key="1">
    <source>
        <dbReference type="EMBL" id="MPC80508.1"/>
    </source>
</evidence>
<dbReference type="EMBL" id="VSRR010054217">
    <property type="protein sequence ID" value="MPC80508.1"/>
    <property type="molecule type" value="Genomic_DNA"/>
</dbReference>
<comment type="caution">
    <text evidence="1">The sequence shown here is derived from an EMBL/GenBank/DDBJ whole genome shotgun (WGS) entry which is preliminary data.</text>
</comment>
<proteinExistence type="predicted"/>
<sequence length="71" mass="7650">MPFLYSGYKKLIPDQSIHSDVCRVGSHDADGCDVMVDTLGPAVTVVAKPLQLFCWAGVGRRGASALRLLVF</sequence>
<evidence type="ECO:0000313" key="2">
    <source>
        <dbReference type="Proteomes" id="UP000324222"/>
    </source>
</evidence>
<keyword evidence="2" id="KW-1185">Reference proteome</keyword>
<organism evidence="1 2">
    <name type="scientific">Portunus trituberculatus</name>
    <name type="common">Swimming crab</name>
    <name type="synonym">Neptunus trituberculatus</name>
    <dbReference type="NCBI Taxonomy" id="210409"/>
    <lineage>
        <taxon>Eukaryota</taxon>
        <taxon>Metazoa</taxon>
        <taxon>Ecdysozoa</taxon>
        <taxon>Arthropoda</taxon>
        <taxon>Crustacea</taxon>
        <taxon>Multicrustacea</taxon>
        <taxon>Malacostraca</taxon>
        <taxon>Eumalacostraca</taxon>
        <taxon>Eucarida</taxon>
        <taxon>Decapoda</taxon>
        <taxon>Pleocyemata</taxon>
        <taxon>Brachyura</taxon>
        <taxon>Eubrachyura</taxon>
        <taxon>Portunoidea</taxon>
        <taxon>Portunidae</taxon>
        <taxon>Portuninae</taxon>
        <taxon>Portunus</taxon>
    </lineage>
</organism>
<dbReference type="AlphaFoldDB" id="A0A5B7II73"/>
<dbReference type="Proteomes" id="UP000324222">
    <property type="component" value="Unassembled WGS sequence"/>
</dbReference>
<accession>A0A5B7II73</accession>
<reference evidence="1 2" key="1">
    <citation type="submission" date="2019-05" db="EMBL/GenBank/DDBJ databases">
        <title>Another draft genome of Portunus trituberculatus and its Hox gene families provides insights of decapod evolution.</title>
        <authorList>
            <person name="Jeong J.-H."/>
            <person name="Song I."/>
            <person name="Kim S."/>
            <person name="Choi T."/>
            <person name="Kim D."/>
            <person name="Ryu S."/>
            <person name="Kim W."/>
        </authorList>
    </citation>
    <scope>NUCLEOTIDE SEQUENCE [LARGE SCALE GENOMIC DNA]</scope>
    <source>
        <tissue evidence="1">Muscle</tissue>
    </source>
</reference>
<name>A0A5B7II73_PORTR</name>
<gene>
    <name evidence="1" type="ORF">E2C01_075088</name>
</gene>